<dbReference type="Proteomes" id="UP001611383">
    <property type="component" value="Chromosome"/>
</dbReference>
<dbReference type="PIRSF" id="PIRSF000294">
    <property type="entry name" value="Cytochrome-c_peroxidase"/>
    <property type="match status" value="1"/>
</dbReference>
<reference evidence="5 6" key="1">
    <citation type="submission" date="2019-08" db="EMBL/GenBank/DDBJ databases">
        <title>Archangium and Cystobacter genomes.</title>
        <authorList>
            <person name="Chen I.-C.K."/>
            <person name="Wielgoss S."/>
        </authorList>
    </citation>
    <scope>NUCLEOTIDE SEQUENCE [LARGE SCALE GENOMIC DNA]</scope>
    <source>
        <strain evidence="5 6">Cbm 6</strain>
    </source>
</reference>
<proteinExistence type="predicted"/>
<name>A0ABY9WPK1_9BACT</name>
<dbReference type="InterPro" id="IPR023929">
    <property type="entry name" value="MbnH-like"/>
</dbReference>
<dbReference type="InterPro" id="IPR051395">
    <property type="entry name" value="Cytochrome_c_Peroxidase/MauG"/>
</dbReference>
<dbReference type="NCBIfam" id="TIGR04039">
    <property type="entry name" value="MXAN_0977_Heme2"/>
    <property type="match status" value="1"/>
</dbReference>
<evidence type="ECO:0000313" key="5">
    <source>
        <dbReference type="EMBL" id="WNG45736.1"/>
    </source>
</evidence>
<dbReference type="InterPro" id="IPR026259">
    <property type="entry name" value="MauG/Cytc_peroxidase"/>
</dbReference>
<dbReference type="Gene3D" id="1.10.760.10">
    <property type="entry name" value="Cytochrome c-like domain"/>
    <property type="match status" value="2"/>
</dbReference>
<keyword evidence="6" id="KW-1185">Reference proteome</keyword>
<evidence type="ECO:0000256" key="2">
    <source>
        <dbReference type="ARBA" id="ARBA00022729"/>
    </source>
</evidence>
<comment type="subcellular location">
    <subcellularLocation>
        <location evidence="1">Cell envelope</location>
    </subcellularLocation>
</comment>
<dbReference type="InterPro" id="IPR036909">
    <property type="entry name" value="Cyt_c-like_dom_sf"/>
</dbReference>
<keyword evidence="3" id="KW-0560">Oxidoreductase</keyword>
<dbReference type="PANTHER" id="PTHR30600">
    <property type="entry name" value="CYTOCHROME C PEROXIDASE-RELATED"/>
    <property type="match status" value="1"/>
</dbReference>
<dbReference type="EMBL" id="CP043494">
    <property type="protein sequence ID" value="WNG45736.1"/>
    <property type="molecule type" value="Genomic_DNA"/>
</dbReference>
<accession>A0ABY9WPK1</accession>
<evidence type="ECO:0000256" key="3">
    <source>
        <dbReference type="ARBA" id="ARBA00023002"/>
    </source>
</evidence>
<organism evidence="5 6">
    <name type="scientific">Archangium minus</name>
    <dbReference type="NCBI Taxonomy" id="83450"/>
    <lineage>
        <taxon>Bacteria</taxon>
        <taxon>Pseudomonadati</taxon>
        <taxon>Myxococcota</taxon>
        <taxon>Myxococcia</taxon>
        <taxon>Myxococcales</taxon>
        <taxon>Cystobacterineae</taxon>
        <taxon>Archangiaceae</taxon>
        <taxon>Archangium</taxon>
    </lineage>
</organism>
<dbReference type="SUPFAM" id="SSF46626">
    <property type="entry name" value="Cytochrome c"/>
    <property type="match status" value="2"/>
</dbReference>
<feature type="domain" description="Di-haem cytochrome c peroxidase" evidence="4">
    <location>
        <begin position="72"/>
        <end position="227"/>
    </location>
</feature>
<dbReference type="PANTHER" id="PTHR30600:SF14">
    <property type="entry name" value="CYTOCHROME C PEROXIDASE"/>
    <property type="match status" value="1"/>
</dbReference>
<evidence type="ECO:0000313" key="6">
    <source>
        <dbReference type="Proteomes" id="UP001611383"/>
    </source>
</evidence>
<dbReference type="Pfam" id="PF03150">
    <property type="entry name" value="CCP_MauG"/>
    <property type="match status" value="1"/>
</dbReference>
<evidence type="ECO:0000256" key="1">
    <source>
        <dbReference type="ARBA" id="ARBA00004196"/>
    </source>
</evidence>
<sequence length="400" mass="44785">MERPRPCPRRSSASAERERSLPVWTRTLLSWSTAVLSVLILSGCGEGKKPYAWQLPPGFPEPFVPEDNPMSEEKVKLGRFLFYDTRLSINDTMSCASCHEQKRAFSDGKATPTGATGHHVARNSPGLANVAYLATYTWANPVLDTLEKQALVPLLGERPLELGMGMHLEEVLQRLRDDARYPTLFREAFPDEEQPITQDNVVKALASFQRTMLSSNSPYDRYLRGESTALSASAKRGMELFFGERAECYHCHSGPHMTNSFRSKDTKIPEWEFQNTGLYNVDGLGGYPGDNTGLYEFTGLQRDMGRFRVPPLNNVALTAPYMHDGSIATLEEVLDFYMAGGRDVTSGPHMGDGRASPLKNAFVRPFELNAEERADLIAFLESFTDMDFVNDPKFSNPFEE</sequence>
<protein>
    <submittedName>
        <fullName evidence="5">Di-heme enzyme</fullName>
    </submittedName>
</protein>
<dbReference type="InterPro" id="IPR004852">
    <property type="entry name" value="Di-haem_cyt_c_peroxidsae"/>
</dbReference>
<gene>
    <name evidence="5" type="ORF">F0U60_17685</name>
</gene>
<evidence type="ECO:0000259" key="4">
    <source>
        <dbReference type="Pfam" id="PF03150"/>
    </source>
</evidence>
<keyword evidence="2" id="KW-0732">Signal</keyword>